<reference evidence="5 6" key="1">
    <citation type="journal article" date="2018" name="Nat. Ecol. Evol.">
        <title>Shark genomes provide insights into elasmobranch evolution and the origin of vertebrates.</title>
        <authorList>
            <person name="Hara Y"/>
            <person name="Yamaguchi K"/>
            <person name="Onimaru K"/>
            <person name="Kadota M"/>
            <person name="Koyanagi M"/>
            <person name="Keeley SD"/>
            <person name="Tatsumi K"/>
            <person name="Tanaka K"/>
            <person name="Motone F"/>
            <person name="Kageyama Y"/>
            <person name="Nozu R"/>
            <person name="Adachi N"/>
            <person name="Nishimura O"/>
            <person name="Nakagawa R"/>
            <person name="Tanegashima C"/>
            <person name="Kiyatake I"/>
            <person name="Matsumoto R"/>
            <person name="Murakumo K"/>
            <person name="Nishida K"/>
            <person name="Terakita A"/>
            <person name="Kuratani S"/>
            <person name="Sato K"/>
            <person name="Hyodo S Kuraku.S."/>
        </authorList>
    </citation>
    <scope>NUCLEOTIDE SEQUENCE [LARGE SCALE GENOMIC DNA]</scope>
</reference>
<dbReference type="InterPro" id="IPR018039">
    <property type="entry name" value="IF_conserved"/>
</dbReference>
<name>A0A401QD41_SCYTO</name>
<organism evidence="5 6">
    <name type="scientific">Scyliorhinus torazame</name>
    <name type="common">Cloudy catshark</name>
    <name type="synonym">Catulus torazame</name>
    <dbReference type="NCBI Taxonomy" id="75743"/>
    <lineage>
        <taxon>Eukaryota</taxon>
        <taxon>Metazoa</taxon>
        <taxon>Chordata</taxon>
        <taxon>Craniata</taxon>
        <taxon>Vertebrata</taxon>
        <taxon>Chondrichthyes</taxon>
        <taxon>Elasmobranchii</taxon>
        <taxon>Galeomorphii</taxon>
        <taxon>Galeoidea</taxon>
        <taxon>Carcharhiniformes</taxon>
        <taxon>Scyliorhinidae</taxon>
        <taxon>Scyliorhinus</taxon>
    </lineage>
</organism>
<dbReference type="Pfam" id="PF00038">
    <property type="entry name" value="Filament"/>
    <property type="match status" value="1"/>
</dbReference>
<evidence type="ECO:0000256" key="1">
    <source>
        <dbReference type="ARBA" id="ARBA00022754"/>
    </source>
</evidence>
<dbReference type="PANTHER" id="PTHR45652">
    <property type="entry name" value="GLIAL FIBRILLARY ACIDIC PROTEIN"/>
    <property type="match status" value="1"/>
</dbReference>
<dbReference type="PROSITE" id="PS00226">
    <property type="entry name" value="IF_ROD_1"/>
    <property type="match status" value="1"/>
</dbReference>
<comment type="caution">
    <text evidence="5">The sequence shown here is derived from an EMBL/GenBank/DDBJ whole genome shotgun (WGS) entry which is preliminary data.</text>
</comment>
<evidence type="ECO:0000259" key="4">
    <source>
        <dbReference type="PROSITE" id="PS51842"/>
    </source>
</evidence>
<dbReference type="GO" id="GO:0005882">
    <property type="term" value="C:intermediate filament"/>
    <property type="evidence" value="ECO:0007669"/>
    <property type="project" value="UniProtKB-KW"/>
</dbReference>
<dbReference type="SUPFAM" id="SSF64593">
    <property type="entry name" value="Intermediate filament protein, coiled coil region"/>
    <property type="match status" value="1"/>
</dbReference>
<feature type="domain" description="IF rod" evidence="4">
    <location>
        <begin position="1"/>
        <end position="63"/>
    </location>
</feature>
<accession>A0A401QD41</accession>
<dbReference type="Gene3D" id="1.20.5.170">
    <property type="match status" value="1"/>
</dbReference>
<dbReference type="PANTHER" id="PTHR45652:SF21">
    <property type="entry name" value="ZINC FINGER CCCH DOMAIN-CONTAINING PROTEIN 13-LIKE ISOFORM X1"/>
    <property type="match status" value="1"/>
</dbReference>
<evidence type="ECO:0000256" key="2">
    <source>
        <dbReference type="ARBA" id="ARBA00023054"/>
    </source>
</evidence>
<comment type="similarity">
    <text evidence="3">Belongs to the intermediate filament family.</text>
</comment>
<keyword evidence="1 3" id="KW-0403">Intermediate filament</keyword>
<dbReference type="InterPro" id="IPR039008">
    <property type="entry name" value="IF_rod_dom"/>
</dbReference>
<protein>
    <recommendedName>
        <fullName evidence="4">IF rod domain-containing protein</fullName>
    </recommendedName>
</protein>
<gene>
    <name evidence="5" type="ORF">scyTo_0023995</name>
</gene>
<evidence type="ECO:0000313" key="5">
    <source>
        <dbReference type="EMBL" id="GCB83315.1"/>
    </source>
</evidence>
<dbReference type="GO" id="GO:0005737">
    <property type="term" value="C:cytoplasm"/>
    <property type="evidence" value="ECO:0007669"/>
    <property type="project" value="TreeGrafter"/>
</dbReference>
<keyword evidence="2" id="KW-0175">Coiled coil</keyword>
<dbReference type="PROSITE" id="PS51842">
    <property type="entry name" value="IF_ROD_2"/>
    <property type="match status" value="1"/>
</dbReference>
<dbReference type="GO" id="GO:0045109">
    <property type="term" value="P:intermediate filament organization"/>
    <property type="evidence" value="ECO:0007669"/>
    <property type="project" value="TreeGrafter"/>
</dbReference>
<proteinExistence type="inferred from homology"/>
<keyword evidence="6" id="KW-1185">Reference proteome</keyword>
<dbReference type="AlphaFoldDB" id="A0A401QD41"/>
<dbReference type="GO" id="GO:0005200">
    <property type="term" value="F:structural constituent of cytoskeleton"/>
    <property type="evidence" value="ECO:0007669"/>
    <property type="project" value="TreeGrafter"/>
</dbReference>
<feature type="non-terminal residue" evidence="5">
    <location>
        <position position="63"/>
    </location>
</feature>
<sequence>MEDRFNKEAAKFQETVTQCENDIQNLTEQMSYRLSEYQNLLKIKMALDAEIATYRKLLESEEN</sequence>
<dbReference type="OrthoDB" id="2441647at2759"/>
<dbReference type="EMBL" id="BFAA01037283">
    <property type="protein sequence ID" value="GCB83315.1"/>
    <property type="molecule type" value="Genomic_DNA"/>
</dbReference>
<dbReference type="STRING" id="75743.A0A401QD41"/>
<evidence type="ECO:0000256" key="3">
    <source>
        <dbReference type="RuleBase" id="RU000685"/>
    </source>
</evidence>
<evidence type="ECO:0000313" key="6">
    <source>
        <dbReference type="Proteomes" id="UP000288216"/>
    </source>
</evidence>
<dbReference type="InterPro" id="IPR050405">
    <property type="entry name" value="Intermediate_filament"/>
</dbReference>
<dbReference type="Proteomes" id="UP000288216">
    <property type="component" value="Unassembled WGS sequence"/>
</dbReference>